<keyword evidence="2" id="KW-1185">Reference proteome</keyword>
<organism evidence="1 2">
    <name type="scientific">Dreissena polymorpha</name>
    <name type="common">Zebra mussel</name>
    <name type="synonym">Mytilus polymorpha</name>
    <dbReference type="NCBI Taxonomy" id="45954"/>
    <lineage>
        <taxon>Eukaryota</taxon>
        <taxon>Metazoa</taxon>
        <taxon>Spiralia</taxon>
        <taxon>Lophotrochozoa</taxon>
        <taxon>Mollusca</taxon>
        <taxon>Bivalvia</taxon>
        <taxon>Autobranchia</taxon>
        <taxon>Heteroconchia</taxon>
        <taxon>Euheterodonta</taxon>
        <taxon>Imparidentia</taxon>
        <taxon>Neoheterodontei</taxon>
        <taxon>Myida</taxon>
        <taxon>Dreissenoidea</taxon>
        <taxon>Dreissenidae</taxon>
        <taxon>Dreissena</taxon>
    </lineage>
</organism>
<accession>A0A9D4KDY1</accession>
<sequence length="103" mass="11033">MRACSTSVRTVSACRSSSTTATLPSSTSTNWRWPACLRGGSILNLKRCSKQEWTKCHGTTQRTTGWAAPISGRVSGRSSSTAGRCARLSAILYVTRLSTCLST</sequence>
<proteinExistence type="predicted"/>
<protein>
    <submittedName>
        <fullName evidence="1">Uncharacterized protein</fullName>
    </submittedName>
</protein>
<name>A0A9D4KDY1_DREPO</name>
<reference evidence="1" key="1">
    <citation type="journal article" date="2019" name="bioRxiv">
        <title>The Genome of the Zebra Mussel, Dreissena polymorpha: A Resource for Invasive Species Research.</title>
        <authorList>
            <person name="McCartney M.A."/>
            <person name="Auch B."/>
            <person name="Kono T."/>
            <person name="Mallez S."/>
            <person name="Zhang Y."/>
            <person name="Obille A."/>
            <person name="Becker A."/>
            <person name="Abrahante J.E."/>
            <person name="Garbe J."/>
            <person name="Badalamenti J.P."/>
            <person name="Herman A."/>
            <person name="Mangelson H."/>
            <person name="Liachko I."/>
            <person name="Sullivan S."/>
            <person name="Sone E.D."/>
            <person name="Koren S."/>
            <person name="Silverstein K.A.T."/>
            <person name="Beckman K.B."/>
            <person name="Gohl D.M."/>
        </authorList>
    </citation>
    <scope>NUCLEOTIDE SEQUENCE</scope>
    <source>
        <strain evidence="1">Duluth1</strain>
        <tissue evidence="1">Whole animal</tissue>
    </source>
</reference>
<dbReference type="EMBL" id="JAIWYP010000004">
    <property type="protein sequence ID" value="KAH3837567.1"/>
    <property type="molecule type" value="Genomic_DNA"/>
</dbReference>
<dbReference type="AlphaFoldDB" id="A0A9D4KDY1"/>
<comment type="caution">
    <text evidence="1">The sequence shown here is derived from an EMBL/GenBank/DDBJ whole genome shotgun (WGS) entry which is preliminary data.</text>
</comment>
<dbReference type="Proteomes" id="UP000828390">
    <property type="component" value="Unassembled WGS sequence"/>
</dbReference>
<evidence type="ECO:0000313" key="2">
    <source>
        <dbReference type="Proteomes" id="UP000828390"/>
    </source>
</evidence>
<gene>
    <name evidence="1" type="ORF">DPMN_110961</name>
</gene>
<reference evidence="1" key="2">
    <citation type="submission" date="2020-11" db="EMBL/GenBank/DDBJ databases">
        <authorList>
            <person name="McCartney M.A."/>
            <person name="Auch B."/>
            <person name="Kono T."/>
            <person name="Mallez S."/>
            <person name="Becker A."/>
            <person name="Gohl D.M."/>
            <person name="Silverstein K.A.T."/>
            <person name="Koren S."/>
            <person name="Bechman K.B."/>
            <person name="Herman A."/>
            <person name="Abrahante J.E."/>
            <person name="Garbe J."/>
        </authorList>
    </citation>
    <scope>NUCLEOTIDE SEQUENCE</scope>
    <source>
        <strain evidence="1">Duluth1</strain>
        <tissue evidence="1">Whole animal</tissue>
    </source>
</reference>
<evidence type="ECO:0000313" key="1">
    <source>
        <dbReference type="EMBL" id="KAH3837567.1"/>
    </source>
</evidence>